<dbReference type="InterPro" id="IPR000674">
    <property type="entry name" value="Ald_Oxase/Xan_DH_a/b"/>
</dbReference>
<dbReference type="PANTHER" id="PTHR11908:SF132">
    <property type="entry name" value="ALDEHYDE OXIDASE 1-RELATED"/>
    <property type="match status" value="1"/>
</dbReference>
<organism evidence="4 5">
    <name type="scientific">Hydrogenophaga crocea</name>
    <dbReference type="NCBI Taxonomy" id="2716225"/>
    <lineage>
        <taxon>Bacteria</taxon>
        <taxon>Pseudomonadati</taxon>
        <taxon>Pseudomonadota</taxon>
        <taxon>Betaproteobacteria</taxon>
        <taxon>Burkholderiales</taxon>
        <taxon>Comamonadaceae</taxon>
        <taxon>Hydrogenophaga</taxon>
    </lineage>
</organism>
<dbReference type="Pfam" id="PF02738">
    <property type="entry name" value="MoCoBD_1"/>
    <property type="match status" value="1"/>
</dbReference>
<dbReference type="Gene3D" id="3.90.1170.50">
    <property type="entry name" value="Aldehyde oxidase/xanthine dehydrogenase, a/b hammerhead"/>
    <property type="match status" value="1"/>
</dbReference>
<feature type="domain" description="Aldehyde oxidase/xanthine dehydrogenase a/b hammerhead" evidence="3">
    <location>
        <begin position="29"/>
        <end position="140"/>
    </location>
</feature>
<dbReference type="SMART" id="SM01008">
    <property type="entry name" value="Ald_Xan_dh_C"/>
    <property type="match status" value="1"/>
</dbReference>
<dbReference type="AlphaFoldDB" id="A0A6G8ILA4"/>
<reference evidence="4 5" key="1">
    <citation type="submission" date="2020-03" db="EMBL/GenBank/DDBJ databases">
        <title>Hydrogenophaga sp. nov. isolated from cyanobacterial mat.</title>
        <authorList>
            <person name="Thorat V."/>
            <person name="Kirdat K."/>
            <person name="Tiwarekar B."/>
            <person name="Costa E.D."/>
            <person name="Yadav A."/>
        </authorList>
    </citation>
    <scope>NUCLEOTIDE SEQUENCE [LARGE SCALE GENOMIC DNA]</scope>
    <source>
        <strain evidence="4 5">BA0156</strain>
    </source>
</reference>
<dbReference type="EMBL" id="CP049989">
    <property type="protein sequence ID" value="QIM53964.1"/>
    <property type="molecule type" value="Genomic_DNA"/>
</dbReference>
<dbReference type="InterPro" id="IPR046867">
    <property type="entry name" value="AldOxase/xan_DH_MoCoBD2"/>
</dbReference>
<evidence type="ECO:0000256" key="1">
    <source>
        <dbReference type="ARBA" id="ARBA00022505"/>
    </source>
</evidence>
<evidence type="ECO:0000259" key="3">
    <source>
        <dbReference type="SMART" id="SM01008"/>
    </source>
</evidence>
<proteinExistence type="predicted"/>
<keyword evidence="5" id="KW-1185">Reference proteome</keyword>
<dbReference type="PANTHER" id="PTHR11908">
    <property type="entry name" value="XANTHINE DEHYDROGENASE"/>
    <property type="match status" value="1"/>
</dbReference>
<dbReference type="SUPFAM" id="SSF54665">
    <property type="entry name" value="CO dehydrogenase molybdoprotein N-domain-like"/>
    <property type="match status" value="1"/>
</dbReference>
<evidence type="ECO:0000313" key="4">
    <source>
        <dbReference type="EMBL" id="QIM53964.1"/>
    </source>
</evidence>
<dbReference type="Pfam" id="PF01315">
    <property type="entry name" value="Ald_Xan_dh_C"/>
    <property type="match status" value="1"/>
</dbReference>
<name>A0A6G8ILA4_9BURK</name>
<evidence type="ECO:0000256" key="2">
    <source>
        <dbReference type="ARBA" id="ARBA00023002"/>
    </source>
</evidence>
<dbReference type="InterPro" id="IPR036856">
    <property type="entry name" value="Ald_Oxase/Xan_DH_a/b_sf"/>
</dbReference>
<sequence length="804" mass="86217">MSAPRHPAYEAFKYIGRPRRAVEHRRFVLGQGHFAADVHLPGLLHVAIVASPHASARIVSIDTSPALALPGVHAALTGEQMNDAIKPMLPGVDAPSVTRYPLARGVVRYAGEWVVAVVAESRALAEDAAELVHVEYEPLPHAVDPEAAMAPGAPLVHPAHGSNVIWQRRFDWGPVDAHFAAAEHTLAYRVRWSRSATVPIETFVVTGLWSDATQMLDVWASIQMPKYPDLLAACLQLPGNAVRVHFDVDVGGSYGVKRGLKHSILVGYLAKRLGRPVRFLEDRLENMRGGDMQGPDRLFDVELAFNGDGRVRAMRMRALEDIGAYSGRSPLQLGKPVGAIVGPYTIESVTYDACAVLTNKTPQEAVRGFGQSPTNYAIETGMDKVARFLGMDRIELRRRNLIPANAFPYLIPSGTHYDSGDYETVMDKALAAAPYAELCRERDALRAQGLLAGIGLSTCLEPSGGNSAFEPLFNPKNLTTTWMDACLVRIDLNGAVTALMGTSSAGQAHETLVSTVVGEVLQRHPDSIRVLHADSLNALPSNSPVGSRMAIMLGGAAAGAARLLRSKLLAIAAHRFGVAPEALVYEDGDVFVQADPARRIGWAQLVEIAHRHYHEMPAGMEPGLQEKFCWEVPTGGQLPTADGRVQMYPCHSFESHLVLASLDPQTGQVRLHRYVVGHDCGVMINPDVVHGMTLGGVAHGLGAALFEKFAYSPEGQLLSGTFMDYLLPSAAEVPAITIVDHCTPSPLTTFGQKGSGEAGYLGGPAAIASAVNDALAPAGAAIDALPMTPQAIWRALQAARPTRS</sequence>
<gene>
    <name evidence="4" type="ORF">G9Q37_18260</name>
</gene>
<dbReference type="GO" id="GO:0005506">
    <property type="term" value="F:iron ion binding"/>
    <property type="evidence" value="ECO:0007669"/>
    <property type="project" value="InterPro"/>
</dbReference>
<dbReference type="Gene3D" id="3.30.365.10">
    <property type="entry name" value="Aldehyde oxidase/xanthine dehydrogenase, molybdopterin binding domain"/>
    <property type="match status" value="4"/>
</dbReference>
<dbReference type="InterPro" id="IPR037165">
    <property type="entry name" value="AldOxase/xan_DH_Mopterin-bd_sf"/>
</dbReference>
<dbReference type="InterPro" id="IPR008274">
    <property type="entry name" value="AldOxase/xan_DH_MoCoBD1"/>
</dbReference>
<dbReference type="InterPro" id="IPR016208">
    <property type="entry name" value="Ald_Oxase/xanthine_DH-like"/>
</dbReference>
<keyword evidence="1" id="KW-0500">Molybdenum</keyword>
<evidence type="ECO:0000313" key="5">
    <source>
        <dbReference type="Proteomes" id="UP000503162"/>
    </source>
</evidence>
<dbReference type="SUPFAM" id="SSF56003">
    <property type="entry name" value="Molybdenum cofactor-binding domain"/>
    <property type="match status" value="1"/>
</dbReference>
<dbReference type="Pfam" id="PF20256">
    <property type="entry name" value="MoCoBD_2"/>
    <property type="match status" value="1"/>
</dbReference>
<dbReference type="KEGG" id="hcz:G9Q37_18260"/>
<dbReference type="Proteomes" id="UP000503162">
    <property type="component" value="Chromosome"/>
</dbReference>
<accession>A0A6G8ILA4</accession>
<keyword evidence="2" id="KW-0560">Oxidoreductase</keyword>
<dbReference type="GO" id="GO:0016491">
    <property type="term" value="F:oxidoreductase activity"/>
    <property type="evidence" value="ECO:0007669"/>
    <property type="project" value="UniProtKB-KW"/>
</dbReference>
<dbReference type="RefSeq" id="WP_166229482.1">
    <property type="nucleotide sequence ID" value="NZ_CP049989.1"/>
</dbReference>
<protein>
    <submittedName>
        <fullName evidence="4">Xanthine dehydrogenase family protein molybdopterin-binding subunit</fullName>
    </submittedName>
</protein>